<evidence type="ECO:0000313" key="2">
    <source>
        <dbReference type="Proteomes" id="UP000295756"/>
    </source>
</evidence>
<dbReference type="RefSeq" id="WP_013975302.1">
    <property type="nucleotide sequence ID" value="NZ_CP037939.1"/>
</dbReference>
<organism evidence="1 2">
    <name type="scientific">Leuconostoc kimchii</name>
    <dbReference type="NCBI Taxonomy" id="136609"/>
    <lineage>
        <taxon>Bacteria</taxon>
        <taxon>Bacillati</taxon>
        <taxon>Bacillota</taxon>
        <taxon>Bacilli</taxon>
        <taxon>Lactobacillales</taxon>
        <taxon>Lactobacillaceae</taxon>
        <taxon>Leuconostoc</taxon>
    </lineage>
</organism>
<gene>
    <name evidence="1" type="ORF">EW139_02215</name>
</gene>
<sequence length="70" mass="8160">MNGLEYNITTEWSREAYALTTGDTSFEHVPVSVQQLWDDFYLAQQLPNDTKILEFDRILTTFQSQGRSNK</sequence>
<name>A0ABX5SKF8_9LACO</name>
<accession>A0ABX5SKF8</accession>
<reference evidence="1 2" key="1">
    <citation type="submission" date="2019-03" db="EMBL/GenBank/DDBJ databases">
        <title>Complete Genome Sequence of Leuconostoc kimchii strain NKJ218 Isolated from Homemade Kimchi.</title>
        <authorList>
            <person name="Jung J.Y."/>
            <person name="Jin H.M."/>
            <person name="Jung J.-W."/>
            <person name="Lee S.-Y."/>
            <person name="Ryu B.-G."/>
            <person name="Han S.-S."/>
            <person name="Kang H.K."/>
            <person name="Choi H.W."/>
            <person name="Chung E.J."/>
            <person name="Choi K.-M."/>
        </authorList>
    </citation>
    <scope>NUCLEOTIDE SEQUENCE [LARGE SCALE GENOMIC DNA]</scope>
    <source>
        <strain evidence="1 2">NKJ218</strain>
    </source>
</reference>
<dbReference type="Proteomes" id="UP000295756">
    <property type="component" value="Chromosome"/>
</dbReference>
<dbReference type="EMBL" id="CP037939">
    <property type="protein sequence ID" value="QBR46993.1"/>
    <property type="molecule type" value="Genomic_DNA"/>
</dbReference>
<proteinExistence type="predicted"/>
<protein>
    <submittedName>
        <fullName evidence="1">Glucose-inhibited division protein B</fullName>
    </submittedName>
</protein>
<evidence type="ECO:0000313" key="1">
    <source>
        <dbReference type="EMBL" id="QBR46993.1"/>
    </source>
</evidence>
<keyword evidence="2" id="KW-1185">Reference proteome</keyword>